<proteinExistence type="predicted"/>
<organism evidence="1 2">
    <name type="scientific">Prauserella rugosa</name>
    <dbReference type="NCBI Taxonomy" id="43354"/>
    <lineage>
        <taxon>Bacteria</taxon>
        <taxon>Bacillati</taxon>
        <taxon>Actinomycetota</taxon>
        <taxon>Actinomycetes</taxon>
        <taxon>Pseudonocardiales</taxon>
        <taxon>Pseudonocardiaceae</taxon>
        <taxon>Prauserella</taxon>
    </lineage>
</organism>
<gene>
    <name evidence="1" type="ORF">JD82_02602</name>
</gene>
<sequence>MNPDYQAAVQTIRDLCRTPASADALASIHQETTPPTIVVCLDTETYGSAIERARLYDAPVVLVMYRPGSGRVCAIRPDDLAGDERPEFWNDPLAAIIASGWVAVADLPPAEFDDDTLTAP</sequence>
<dbReference type="OrthoDB" id="4332189at2"/>
<evidence type="ECO:0000313" key="2">
    <source>
        <dbReference type="Proteomes" id="UP000317303"/>
    </source>
</evidence>
<protein>
    <submittedName>
        <fullName evidence="1">Uncharacterized protein</fullName>
    </submittedName>
</protein>
<evidence type="ECO:0000313" key="1">
    <source>
        <dbReference type="EMBL" id="TWH20754.1"/>
    </source>
</evidence>
<keyword evidence="2" id="KW-1185">Reference proteome</keyword>
<dbReference type="Proteomes" id="UP000317303">
    <property type="component" value="Unassembled WGS sequence"/>
</dbReference>
<comment type="caution">
    <text evidence="1">The sequence shown here is derived from an EMBL/GenBank/DDBJ whole genome shotgun (WGS) entry which is preliminary data.</text>
</comment>
<name>A0A660CEC2_9PSEU</name>
<dbReference type="EMBL" id="VLJV01000001">
    <property type="protein sequence ID" value="TWH20754.1"/>
    <property type="molecule type" value="Genomic_DNA"/>
</dbReference>
<dbReference type="RefSeq" id="WP_030531660.1">
    <property type="nucleotide sequence ID" value="NZ_JOIJ01000005.1"/>
</dbReference>
<accession>A0A660CEC2</accession>
<reference evidence="1 2" key="1">
    <citation type="submission" date="2019-07" db="EMBL/GenBank/DDBJ databases">
        <title>R&amp;d 2014.</title>
        <authorList>
            <person name="Klenk H.-P."/>
        </authorList>
    </citation>
    <scope>NUCLEOTIDE SEQUENCE [LARGE SCALE GENOMIC DNA]</scope>
    <source>
        <strain evidence="1 2">DSM 43194</strain>
    </source>
</reference>
<dbReference type="AlphaFoldDB" id="A0A660CEC2"/>